<dbReference type="PANTHER" id="PTHR48098:SF6">
    <property type="entry name" value="FERRI-BACILLIBACTIN ESTERASE BESA"/>
    <property type="match status" value="1"/>
</dbReference>
<dbReference type="Proteomes" id="UP000812277">
    <property type="component" value="Unassembled WGS sequence"/>
</dbReference>
<keyword evidence="2" id="KW-1185">Reference proteome</keyword>
<accession>A0ABS7CZV7</accession>
<comment type="caution">
    <text evidence="1">The sequence shown here is derived from an EMBL/GenBank/DDBJ whole genome shotgun (WGS) entry which is preliminary data.</text>
</comment>
<dbReference type="EMBL" id="JAHZIJ010000001">
    <property type="protein sequence ID" value="MBW7473162.1"/>
    <property type="molecule type" value="Genomic_DNA"/>
</dbReference>
<evidence type="ECO:0000313" key="2">
    <source>
        <dbReference type="Proteomes" id="UP000812277"/>
    </source>
</evidence>
<protein>
    <submittedName>
        <fullName evidence="1">Esterase</fullName>
    </submittedName>
</protein>
<dbReference type="Pfam" id="PF00756">
    <property type="entry name" value="Esterase"/>
    <property type="match status" value="1"/>
</dbReference>
<evidence type="ECO:0000313" key="1">
    <source>
        <dbReference type="EMBL" id="MBW7473162.1"/>
    </source>
</evidence>
<dbReference type="InterPro" id="IPR000801">
    <property type="entry name" value="Esterase-like"/>
</dbReference>
<name>A0ABS7CZV7_9BACL</name>
<dbReference type="RefSeq" id="WP_219871139.1">
    <property type="nucleotide sequence ID" value="NZ_JAHZIJ010000001.1"/>
</dbReference>
<dbReference type="Gene3D" id="3.40.50.1820">
    <property type="entry name" value="alpha/beta hydrolase"/>
    <property type="match status" value="1"/>
</dbReference>
<dbReference type="InterPro" id="IPR050583">
    <property type="entry name" value="Mycobacterial_A85_antigen"/>
</dbReference>
<proteinExistence type="predicted"/>
<dbReference type="InterPro" id="IPR029058">
    <property type="entry name" value="AB_hydrolase_fold"/>
</dbReference>
<dbReference type="SUPFAM" id="SSF53474">
    <property type="entry name" value="alpha/beta-Hydrolases"/>
    <property type="match status" value="1"/>
</dbReference>
<organism evidence="1 2">
    <name type="scientific">Paenibacillus oenotherae</name>
    <dbReference type="NCBI Taxonomy" id="1435645"/>
    <lineage>
        <taxon>Bacteria</taxon>
        <taxon>Bacillati</taxon>
        <taxon>Bacillota</taxon>
        <taxon>Bacilli</taxon>
        <taxon>Bacillales</taxon>
        <taxon>Paenibacillaceae</taxon>
        <taxon>Paenibacillus</taxon>
    </lineage>
</organism>
<dbReference type="PANTHER" id="PTHR48098">
    <property type="entry name" value="ENTEROCHELIN ESTERASE-RELATED"/>
    <property type="match status" value="1"/>
</dbReference>
<sequence length="463" mass="52665">MRNESKIIIVSNFHANKLNNDRRLFIYLPRGYEQNEHKRYQVLYMHAGQRAFDPVQPGTESWNIHKAADRLIADGLMEEIIIVAIAHVRPTESNEFYHFTAPNEELAHIKCSGLDYEDFIIHDLKPYIDERFRTLTEPRHTALLGSSAGALSTYNIGFRNPHIFGKLMMLSPYFVKARLDEQSDSGLFEETIYDMYEGKPALKIWMDIGDAEGLFLPRHVRGTVDELIGRGYRYGDEIGYLLQPEAAHQERDWGERVHIPLLYMFGTIGKPVALELIARDDVGLQGMSVSINALVHYDSGFVMSELEGTYIVEHPDVLEVTGDGVIIPKAEGVTNVTLIAHGLQASRQFTVIKELSHLVCVRMSVKVPSSTPDRSAIYGGMGMKLETTGNLVFEGQFMVPRDSGYQFRFTRGFRMFEVDAEGNPIRNRCFRADKDVELHYEVEQWEGLGKSGPERKDYADTTF</sequence>
<reference evidence="1 2" key="1">
    <citation type="submission" date="2021-07" db="EMBL/GenBank/DDBJ databases">
        <title>Paenibacillus radiodurans sp. nov., isolated from the southeastern edge of Tengger Desert.</title>
        <authorList>
            <person name="Zhang G."/>
        </authorList>
    </citation>
    <scope>NUCLEOTIDE SEQUENCE [LARGE SCALE GENOMIC DNA]</scope>
    <source>
        <strain evidence="1 2">DT7-4</strain>
    </source>
</reference>
<gene>
    <name evidence="1" type="ORF">K0T92_00230</name>
</gene>